<evidence type="ECO:0000313" key="2">
    <source>
        <dbReference type="EMBL" id="MQM17218.1"/>
    </source>
</evidence>
<dbReference type="InterPro" id="IPR029058">
    <property type="entry name" value="AB_hydrolase_fold"/>
</dbReference>
<evidence type="ECO:0000256" key="1">
    <source>
        <dbReference type="ARBA" id="ARBA00009431"/>
    </source>
</evidence>
<comment type="similarity">
    <text evidence="1">Belongs to the peptidase S10 family.</text>
</comment>
<keyword evidence="3" id="KW-1185">Reference proteome</keyword>
<reference evidence="2" key="1">
    <citation type="submission" date="2017-07" db="EMBL/GenBank/DDBJ databases">
        <title>Taro Niue Genome Assembly and Annotation.</title>
        <authorList>
            <person name="Atibalentja N."/>
            <person name="Keating K."/>
            <person name="Fields C.J."/>
        </authorList>
    </citation>
    <scope>NUCLEOTIDE SEQUENCE</scope>
    <source>
        <strain evidence="2">Niue_2</strain>
        <tissue evidence="2">Leaf</tissue>
    </source>
</reference>
<accession>A0A843XCR8</accession>
<dbReference type="SUPFAM" id="SSF53474">
    <property type="entry name" value="alpha/beta-Hydrolases"/>
    <property type="match status" value="1"/>
</dbReference>
<dbReference type="Gene3D" id="3.40.50.1820">
    <property type="entry name" value="alpha/beta hydrolase"/>
    <property type="match status" value="1"/>
</dbReference>
<dbReference type="GO" id="GO:0006508">
    <property type="term" value="P:proteolysis"/>
    <property type="evidence" value="ECO:0007669"/>
    <property type="project" value="InterPro"/>
</dbReference>
<dbReference type="GO" id="GO:0016747">
    <property type="term" value="F:acyltransferase activity, transferring groups other than amino-acyl groups"/>
    <property type="evidence" value="ECO:0007669"/>
    <property type="project" value="TreeGrafter"/>
</dbReference>
<sequence length="113" mass="12466">PLTFDVKLNNSGALPTLVYRSESWTKVCSIIFLDSPVGTGFSYSTTETYEAGDLKSSKDVYTFIRKWFTDHPEFMSNPLYIGGDSYSGMTVPVIAQEVSNGIQAGLEPLLNLK</sequence>
<comment type="caution">
    <text evidence="2">The sequence shown here is derived from an EMBL/GenBank/DDBJ whole genome shotgun (WGS) entry which is preliminary data.</text>
</comment>
<dbReference type="PRINTS" id="PR00724">
    <property type="entry name" value="CRBOXYPTASEC"/>
</dbReference>
<dbReference type="Proteomes" id="UP000652761">
    <property type="component" value="Unassembled WGS sequence"/>
</dbReference>
<dbReference type="GO" id="GO:0004185">
    <property type="term" value="F:serine-type carboxypeptidase activity"/>
    <property type="evidence" value="ECO:0007669"/>
    <property type="project" value="InterPro"/>
</dbReference>
<feature type="non-terminal residue" evidence="2">
    <location>
        <position position="1"/>
    </location>
</feature>
<dbReference type="EMBL" id="NMUH01007413">
    <property type="protein sequence ID" value="MQM17218.1"/>
    <property type="molecule type" value="Genomic_DNA"/>
</dbReference>
<proteinExistence type="inferred from homology"/>
<dbReference type="PANTHER" id="PTHR11802">
    <property type="entry name" value="SERINE PROTEASE FAMILY S10 SERINE CARBOXYPEPTIDASE"/>
    <property type="match status" value="1"/>
</dbReference>
<feature type="non-terminal residue" evidence="2">
    <location>
        <position position="113"/>
    </location>
</feature>
<dbReference type="InterPro" id="IPR001563">
    <property type="entry name" value="Peptidase_S10"/>
</dbReference>
<evidence type="ECO:0000313" key="3">
    <source>
        <dbReference type="Proteomes" id="UP000652761"/>
    </source>
</evidence>
<dbReference type="PANTHER" id="PTHR11802:SF29">
    <property type="entry name" value="SERINE CARBOXYPEPTIDASE-LIKE 19"/>
    <property type="match status" value="1"/>
</dbReference>
<dbReference type="OrthoDB" id="443318at2759"/>
<protein>
    <submittedName>
        <fullName evidence="2">Uncharacterized protein</fullName>
    </submittedName>
</protein>
<gene>
    <name evidence="2" type="ORF">Taro_050186</name>
</gene>
<dbReference type="Pfam" id="PF00450">
    <property type="entry name" value="Peptidase_S10"/>
    <property type="match status" value="1"/>
</dbReference>
<dbReference type="AlphaFoldDB" id="A0A843XCR8"/>
<dbReference type="GO" id="GO:0019748">
    <property type="term" value="P:secondary metabolic process"/>
    <property type="evidence" value="ECO:0007669"/>
    <property type="project" value="TreeGrafter"/>
</dbReference>
<name>A0A843XCR8_COLES</name>
<organism evidence="2 3">
    <name type="scientific">Colocasia esculenta</name>
    <name type="common">Wild taro</name>
    <name type="synonym">Arum esculentum</name>
    <dbReference type="NCBI Taxonomy" id="4460"/>
    <lineage>
        <taxon>Eukaryota</taxon>
        <taxon>Viridiplantae</taxon>
        <taxon>Streptophyta</taxon>
        <taxon>Embryophyta</taxon>
        <taxon>Tracheophyta</taxon>
        <taxon>Spermatophyta</taxon>
        <taxon>Magnoliopsida</taxon>
        <taxon>Liliopsida</taxon>
        <taxon>Araceae</taxon>
        <taxon>Aroideae</taxon>
        <taxon>Colocasieae</taxon>
        <taxon>Colocasia</taxon>
    </lineage>
</organism>